<dbReference type="EMBL" id="LAZR01022424">
    <property type="protein sequence ID" value="KKL81915.1"/>
    <property type="molecule type" value="Genomic_DNA"/>
</dbReference>
<dbReference type="AlphaFoldDB" id="A0A0F9HJP6"/>
<sequence length="384" mass="45109">ILTSVAIPDKIYTVIDYWINDIFDGNLSEYYTVKHLLVKIFDFYEKINMDIDMNSRKEIIFSRYKQFYDDKLDDSILDINNIQSIYSHKLFTKEMLEIAQKYCVNKEIKGKLVNVLKAKSEELNRNVQIASKNIPSIKGSNLITVEEMENALKPFEKDKLQEFLQKIAVNESFIPDIPDISNEDHEITSFIPTIVIDDVTRYYDAGDPILKRTFYYKESVMRNLTYLDHQLRKYGKYNFLGSVYAFIHFSDLIDDLSKRMFNTSLEHYGRRDFFYCIQTSIFQIECILRSLCEKKGILNLYENEKRIVPKGLEYMIGELREKRVLSNKLLFFIGWLLSGLSEIIPENIRNKIAHGISDVDQFKTIYTKCNALSIILIYLSLSKS</sequence>
<name>A0A0F9HJP6_9ZZZZ</name>
<evidence type="ECO:0008006" key="2">
    <source>
        <dbReference type="Google" id="ProtNLM"/>
    </source>
</evidence>
<gene>
    <name evidence="1" type="ORF">LCGC14_1989960</name>
</gene>
<reference evidence="1" key="1">
    <citation type="journal article" date="2015" name="Nature">
        <title>Complex archaea that bridge the gap between prokaryotes and eukaryotes.</title>
        <authorList>
            <person name="Spang A."/>
            <person name="Saw J.H."/>
            <person name="Jorgensen S.L."/>
            <person name="Zaremba-Niedzwiedzka K."/>
            <person name="Martijn J."/>
            <person name="Lind A.E."/>
            <person name="van Eijk R."/>
            <person name="Schleper C."/>
            <person name="Guy L."/>
            <person name="Ettema T.J."/>
        </authorList>
    </citation>
    <scope>NUCLEOTIDE SEQUENCE</scope>
</reference>
<organism evidence="1">
    <name type="scientific">marine sediment metagenome</name>
    <dbReference type="NCBI Taxonomy" id="412755"/>
    <lineage>
        <taxon>unclassified sequences</taxon>
        <taxon>metagenomes</taxon>
        <taxon>ecological metagenomes</taxon>
    </lineage>
</organism>
<comment type="caution">
    <text evidence="1">The sequence shown here is derived from an EMBL/GenBank/DDBJ whole genome shotgun (WGS) entry which is preliminary data.</text>
</comment>
<evidence type="ECO:0000313" key="1">
    <source>
        <dbReference type="EMBL" id="KKL81915.1"/>
    </source>
</evidence>
<proteinExistence type="predicted"/>
<protein>
    <recommendedName>
        <fullName evidence="2">DUF4209 domain-containing protein</fullName>
    </recommendedName>
</protein>
<accession>A0A0F9HJP6</accession>
<feature type="non-terminal residue" evidence="1">
    <location>
        <position position="1"/>
    </location>
</feature>